<evidence type="ECO:0000313" key="4">
    <source>
        <dbReference type="Proteomes" id="UP000231019"/>
    </source>
</evidence>
<proteinExistence type="predicted"/>
<gene>
    <name evidence="3" type="ORF">COW36_17495</name>
</gene>
<feature type="compositionally biased region" description="Polar residues" evidence="1">
    <location>
        <begin position="1"/>
        <end position="28"/>
    </location>
</feature>
<reference evidence="3 4" key="1">
    <citation type="submission" date="2017-09" db="EMBL/GenBank/DDBJ databases">
        <title>Depth-based differentiation of microbial function through sediment-hosted aquifers and enrichment of novel symbionts in the deep terrestrial subsurface.</title>
        <authorList>
            <person name="Probst A.J."/>
            <person name="Ladd B."/>
            <person name="Jarett J.K."/>
            <person name="Geller-Mcgrath D.E."/>
            <person name="Sieber C.M."/>
            <person name="Emerson J.B."/>
            <person name="Anantharaman K."/>
            <person name="Thomas B.C."/>
            <person name="Malmstrom R."/>
            <person name="Stieglmeier M."/>
            <person name="Klingl A."/>
            <person name="Woyke T."/>
            <person name="Ryan C.M."/>
            <person name="Banfield J.F."/>
        </authorList>
    </citation>
    <scope>NUCLEOTIDE SEQUENCE [LARGE SCALE GENOMIC DNA]</scope>
    <source>
        <strain evidence="3">CG17_big_fil_post_rev_8_21_14_2_50_48_46</strain>
    </source>
</reference>
<feature type="region of interest" description="Disordered" evidence="1">
    <location>
        <begin position="84"/>
        <end position="120"/>
    </location>
</feature>
<evidence type="ECO:0000313" key="3">
    <source>
        <dbReference type="EMBL" id="PIW15216.1"/>
    </source>
</evidence>
<protein>
    <recommendedName>
        <fullName evidence="2">Type VI secretion system spike protein VgrG3-like C-terminal domain-containing protein</fullName>
    </recommendedName>
</protein>
<evidence type="ECO:0000259" key="2">
    <source>
        <dbReference type="Pfam" id="PF21277"/>
    </source>
</evidence>
<dbReference type="Proteomes" id="UP000231019">
    <property type="component" value="Unassembled WGS sequence"/>
</dbReference>
<feature type="domain" description="Type VI secretion system spike protein VgrG3-like C-terminal" evidence="2">
    <location>
        <begin position="269"/>
        <end position="453"/>
    </location>
</feature>
<dbReference type="Pfam" id="PF21277">
    <property type="entry name" value="T6SS_VgrG3-like_C"/>
    <property type="match status" value="1"/>
</dbReference>
<feature type="region of interest" description="Disordered" evidence="1">
    <location>
        <begin position="287"/>
        <end position="314"/>
    </location>
</feature>
<sequence>MQVNPASRQEFLSQVNSTISDRQVTPQEMESLKKTLAESPLSAEDKQAVGQLLDKLGEFTQKEGDYYLSEPELKSIQTMAERLNSPAASRFSEEIASRNTPAASDSPATPGVSSAESTGKAGKSRNFFQVIWDALKSVFNWIAGLFGGGDKNDTKSHAQAGFDPASTTLGPGNNPPPLSDDYYSDYARPQVSESNPDFDSYLGDTAATEGSTLPPTTAMGSGRMYQRSPYHDATKFVPRFPMAAFHESGVYRKANDPYAVGAISRPRKSDDLGGKTYGTYQFESSVYTDGSSRDNRGGAGSTLSRFMNDPENPFGSQLKAAATQYGLASPQFDALWAQLSNQNNKEFGQAQEAFALKDKGQNIQNFMDKAQLSPEVRSDPRIQDLIMGTTNHVGNLADSAAEHIATLQRQLGRPMTANEVGKAIAEFKESRISSWFRSSPGAQAGIAQRFQDEATAFA</sequence>
<organism evidence="3 4">
    <name type="scientific">bacterium (Candidatus Blackallbacteria) CG17_big_fil_post_rev_8_21_14_2_50_48_46</name>
    <dbReference type="NCBI Taxonomy" id="2014261"/>
    <lineage>
        <taxon>Bacteria</taxon>
        <taxon>Candidatus Blackallbacteria</taxon>
    </lineage>
</organism>
<dbReference type="EMBL" id="PFFQ01000053">
    <property type="protein sequence ID" value="PIW15216.1"/>
    <property type="molecule type" value="Genomic_DNA"/>
</dbReference>
<accession>A0A2M7G0R2</accession>
<feature type="compositionally biased region" description="Polar residues" evidence="1">
    <location>
        <begin position="97"/>
        <end position="117"/>
    </location>
</feature>
<feature type="compositionally biased region" description="Polar residues" evidence="1">
    <location>
        <begin position="208"/>
        <end position="219"/>
    </location>
</feature>
<feature type="region of interest" description="Disordered" evidence="1">
    <location>
        <begin position="156"/>
        <end position="225"/>
    </location>
</feature>
<dbReference type="InterPro" id="IPR049073">
    <property type="entry name" value="T6SS_VgrG3-like_C"/>
</dbReference>
<evidence type="ECO:0000256" key="1">
    <source>
        <dbReference type="SAM" id="MobiDB-lite"/>
    </source>
</evidence>
<comment type="caution">
    <text evidence="3">The sequence shown here is derived from an EMBL/GenBank/DDBJ whole genome shotgun (WGS) entry which is preliminary data.</text>
</comment>
<dbReference type="AlphaFoldDB" id="A0A2M7G0R2"/>
<feature type="region of interest" description="Disordered" evidence="1">
    <location>
        <begin position="1"/>
        <end position="31"/>
    </location>
</feature>
<name>A0A2M7G0R2_9BACT</name>